<reference evidence="3" key="1">
    <citation type="journal article" date="2019" name="Int. J. Syst. Evol. Microbiol.">
        <title>The Global Catalogue of Microorganisms (GCM) 10K type strain sequencing project: providing services to taxonomists for standard genome sequencing and annotation.</title>
        <authorList>
            <consortium name="The Broad Institute Genomics Platform"/>
            <consortium name="The Broad Institute Genome Sequencing Center for Infectious Disease"/>
            <person name="Wu L."/>
            <person name="Ma J."/>
        </authorList>
    </citation>
    <scope>NUCLEOTIDE SEQUENCE [LARGE SCALE GENOMIC DNA]</scope>
    <source>
        <strain evidence="3">KCTC 42087</strain>
    </source>
</reference>
<accession>A0ABW1AJE6</accession>
<keyword evidence="3" id="KW-1185">Reference proteome</keyword>
<evidence type="ECO:0000313" key="2">
    <source>
        <dbReference type="EMBL" id="MFC5754460.1"/>
    </source>
</evidence>
<comment type="caution">
    <text evidence="2">The sequence shown here is derived from an EMBL/GenBank/DDBJ whole genome shotgun (WGS) entry which is preliminary data.</text>
</comment>
<dbReference type="Proteomes" id="UP001596074">
    <property type="component" value="Unassembled WGS sequence"/>
</dbReference>
<evidence type="ECO:0000313" key="3">
    <source>
        <dbReference type="Proteomes" id="UP001596074"/>
    </source>
</evidence>
<organism evidence="2 3">
    <name type="scientific">Actinomadura rugatobispora</name>
    <dbReference type="NCBI Taxonomy" id="1994"/>
    <lineage>
        <taxon>Bacteria</taxon>
        <taxon>Bacillati</taxon>
        <taxon>Actinomycetota</taxon>
        <taxon>Actinomycetes</taxon>
        <taxon>Streptosporangiales</taxon>
        <taxon>Thermomonosporaceae</taxon>
        <taxon>Actinomadura</taxon>
    </lineage>
</organism>
<sequence length="102" mass="9997">MELKIGQTLVSAVDATAVVVVRHAGPEVSVTCGGEEMAARTSVPPASPAASAGGGGGAQLGKRYTAEGVDIELLCVRAGTAELAVDGSPVVLKSAKPLPASD</sequence>
<protein>
    <submittedName>
        <fullName evidence="2">Uncharacterized protein</fullName>
    </submittedName>
</protein>
<dbReference type="EMBL" id="JBHSON010000156">
    <property type="protein sequence ID" value="MFC5754460.1"/>
    <property type="molecule type" value="Genomic_DNA"/>
</dbReference>
<name>A0ABW1AJE6_9ACTN</name>
<proteinExistence type="predicted"/>
<feature type="region of interest" description="Disordered" evidence="1">
    <location>
        <begin position="34"/>
        <end position="59"/>
    </location>
</feature>
<dbReference type="RefSeq" id="WP_378292582.1">
    <property type="nucleotide sequence ID" value="NZ_JBHSON010000156.1"/>
</dbReference>
<gene>
    <name evidence="2" type="ORF">ACFPZN_53365</name>
</gene>
<evidence type="ECO:0000256" key="1">
    <source>
        <dbReference type="SAM" id="MobiDB-lite"/>
    </source>
</evidence>